<organism evidence="2 3">
    <name type="scientific">Geojedonia litorea</name>
    <dbReference type="NCBI Taxonomy" id="1268269"/>
    <lineage>
        <taxon>Bacteria</taxon>
        <taxon>Pseudomonadati</taxon>
        <taxon>Bacteroidota</taxon>
        <taxon>Flavobacteriia</taxon>
        <taxon>Flavobacteriales</taxon>
        <taxon>Flavobacteriaceae</taxon>
        <taxon>Geojedonia</taxon>
    </lineage>
</organism>
<evidence type="ECO:0000313" key="2">
    <source>
        <dbReference type="EMBL" id="MFC4721820.1"/>
    </source>
</evidence>
<protein>
    <submittedName>
        <fullName evidence="2">Crp/Fnr family transcriptional regulator</fullName>
    </submittedName>
</protein>
<proteinExistence type="predicted"/>
<dbReference type="InterPro" id="IPR000595">
    <property type="entry name" value="cNMP-bd_dom"/>
</dbReference>
<dbReference type="CDD" id="cd00038">
    <property type="entry name" value="CAP_ED"/>
    <property type="match status" value="1"/>
</dbReference>
<dbReference type="PROSITE" id="PS50042">
    <property type="entry name" value="CNMP_BINDING_3"/>
    <property type="match status" value="1"/>
</dbReference>
<dbReference type="SMART" id="SM00100">
    <property type="entry name" value="cNMP"/>
    <property type="match status" value="1"/>
</dbReference>
<dbReference type="InterPro" id="IPR014710">
    <property type="entry name" value="RmlC-like_jellyroll"/>
</dbReference>
<dbReference type="Pfam" id="PF00027">
    <property type="entry name" value="cNMP_binding"/>
    <property type="match status" value="1"/>
</dbReference>
<sequence length="194" mass="22945">MNTKPFLDYILRYVDLTPEEINLLLDNISHRSYLKGQYIVQQGDICRFESFVVNGCVKTFYVDDDGQEHVVLFAIENWWAADLGSFLSQEPADYNVQCIENTEVIQFSFEQLEMLYQNIPKLERFFRIIIQNAFVASQRRVIKNFSLPAKERYIEFKSRYPQIEQRVPQYLIASYLGVTKEFLSKIKSQLLQDQ</sequence>
<name>A0ABV9N4A1_9FLAO</name>
<keyword evidence="3" id="KW-1185">Reference proteome</keyword>
<evidence type="ECO:0000313" key="3">
    <source>
        <dbReference type="Proteomes" id="UP001595953"/>
    </source>
</evidence>
<evidence type="ECO:0000259" key="1">
    <source>
        <dbReference type="PROSITE" id="PS50042"/>
    </source>
</evidence>
<dbReference type="SUPFAM" id="SSF51206">
    <property type="entry name" value="cAMP-binding domain-like"/>
    <property type="match status" value="1"/>
</dbReference>
<dbReference type="EMBL" id="JBHSGP010000008">
    <property type="protein sequence ID" value="MFC4721820.1"/>
    <property type="molecule type" value="Genomic_DNA"/>
</dbReference>
<feature type="domain" description="Cyclic nucleotide-binding" evidence="1">
    <location>
        <begin position="12"/>
        <end position="71"/>
    </location>
</feature>
<gene>
    <name evidence="2" type="ORF">ACFO5O_05785</name>
</gene>
<dbReference type="RefSeq" id="WP_387961795.1">
    <property type="nucleotide sequence ID" value="NZ_JBHSGP010000008.1"/>
</dbReference>
<dbReference type="InterPro" id="IPR018490">
    <property type="entry name" value="cNMP-bd_dom_sf"/>
</dbReference>
<dbReference type="Gene3D" id="2.60.120.10">
    <property type="entry name" value="Jelly Rolls"/>
    <property type="match status" value="1"/>
</dbReference>
<accession>A0ABV9N4A1</accession>
<reference evidence="3" key="1">
    <citation type="journal article" date="2019" name="Int. J. Syst. Evol. Microbiol.">
        <title>The Global Catalogue of Microorganisms (GCM) 10K type strain sequencing project: providing services to taxonomists for standard genome sequencing and annotation.</title>
        <authorList>
            <consortium name="The Broad Institute Genomics Platform"/>
            <consortium name="The Broad Institute Genome Sequencing Center for Infectious Disease"/>
            <person name="Wu L."/>
            <person name="Ma J."/>
        </authorList>
    </citation>
    <scope>NUCLEOTIDE SEQUENCE [LARGE SCALE GENOMIC DNA]</scope>
    <source>
        <strain evidence="3">CCUG 63682</strain>
    </source>
</reference>
<dbReference type="Proteomes" id="UP001595953">
    <property type="component" value="Unassembled WGS sequence"/>
</dbReference>
<comment type="caution">
    <text evidence="2">The sequence shown here is derived from an EMBL/GenBank/DDBJ whole genome shotgun (WGS) entry which is preliminary data.</text>
</comment>